<dbReference type="KEGG" id="beq:BEWA_011170"/>
<organism evidence="1 2">
    <name type="scientific">Theileria equi strain WA</name>
    <dbReference type="NCBI Taxonomy" id="1537102"/>
    <lineage>
        <taxon>Eukaryota</taxon>
        <taxon>Sar</taxon>
        <taxon>Alveolata</taxon>
        <taxon>Apicomplexa</taxon>
        <taxon>Aconoidasida</taxon>
        <taxon>Piroplasmida</taxon>
        <taxon>Theileriidae</taxon>
        <taxon>Theileria</taxon>
    </lineage>
</organism>
<name>L0B3K7_THEEQ</name>
<dbReference type="GeneID" id="15805690"/>
<protein>
    <submittedName>
        <fullName evidence="1">Uncharacterized protein</fullName>
    </submittedName>
</protein>
<sequence>MVSKQQDSIFKDKDDFINDIYNKFVTKFGVSINFRFNTSLSRERASWKKTEKETLFCVTERIESVKAEIRDTQIMKSEILSNLEFYINTEIPQIKANIENLNKKLDNTEQIVGSKVSTDLIALADFLRCESAKMNEMKRKILLEVNRDLEKLRLHIKKVSHKLLSYTSDTFCIM</sequence>
<dbReference type="AlphaFoldDB" id="L0B3K7"/>
<dbReference type="EMBL" id="CP001670">
    <property type="protein sequence ID" value="AFZ81699.1"/>
    <property type="molecule type" value="Genomic_DNA"/>
</dbReference>
<accession>L0B3K7</accession>
<dbReference type="Proteomes" id="UP000031512">
    <property type="component" value="Chromosome 3"/>
</dbReference>
<proteinExistence type="predicted"/>
<dbReference type="VEuPathDB" id="PiroplasmaDB:BEWA_011170"/>
<evidence type="ECO:0000313" key="2">
    <source>
        <dbReference type="Proteomes" id="UP000031512"/>
    </source>
</evidence>
<keyword evidence="2" id="KW-1185">Reference proteome</keyword>
<dbReference type="RefSeq" id="XP_004831365.1">
    <property type="nucleotide sequence ID" value="XM_004831308.1"/>
</dbReference>
<gene>
    <name evidence="1" type="ORF">BEWA_011170</name>
</gene>
<reference evidence="1 2" key="1">
    <citation type="journal article" date="2012" name="BMC Genomics">
        <title>Comparative genomic analysis and phylogenetic position of Theileria equi.</title>
        <authorList>
            <person name="Kappmeyer L.S."/>
            <person name="Thiagarajan M."/>
            <person name="Herndon D.R."/>
            <person name="Ramsay J.D."/>
            <person name="Caler E."/>
            <person name="Djikeng A."/>
            <person name="Gillespie J.J."/>
            <person name="Lau A.O."/>
            <person name="Roalson E.H."/>
            <person name="Silva J.C."/>
            <person name="Silva M.G."/>
            <person name="Suarez C.E."/>
            <person name="Ueti M.W."/>
            <person name="Nene V.M."/>
            <person name="Mealey R.H."/>
            <person name="Knowles D.P."/>
            <person name="Brayton K.A."/>
        </authorList>
    </citation>
    <scope>NUCLEOTIDE SEQUENCE [LARGE SCALE GENOMIC DNA]</scope>
    <source>
        <strain evidence="1 2">WA</strain>
    </source>
</reference>
<evidence type="ECO:0000313" key="1">
    <source>
        <dbReference type="EMBL" id="AFZ81699.1"/>
    </source>
</evidence>